<accession>A0A9J6EZU3</accession>
<dbReference type="InterPro" id="IPR002156">
    <property type="entry name" value="RNaseH_domain"/>
</dbReference>
<dbReference type="GO" id="GO:0004523">
    <property type="term" value="F:RNA-DNA hybrid ribonuclease activity"/>
    <property type="evidence" value="ECO:0007669"/>
    <property type="project" value="InterPro"/>
</dbReference>
<sequence length="136" mass="15138">MFGRATSIVATGRFWVLDASTAYCTEVGALTKALQYLRSSLSCQTGHIYTDCLSVLQALVSPQCLDPRIVRIRELIRQISSARSHQVFHVPGHGGVFGNELTDFAALRACQIGLRRQAHLSVRKVKLRLRRALFVI</sequence>
<gene>
    <name evidence="2" type="ORF">HPB51_007398</name>
</gene>
<dbReference type="InterPro" id="IPR036397">
    <property type="entry name" value="RNaseH_sf"/>
</dbReference>
<comment type="caution">
    <text evidence="2">The sequence shown here is derived from an EMBL/GenBank/DDBJ whole genome shotgun (WGS) entry which is preliminary data.</text>
</comment>
<dbReference type="EMBL" id="JABSTU010000001">
    <property type="protein sequence ID" value="KAH8039496.1"/>
    <property type="molecule type" value="Genomic_DNA"/>
</dbReference>
<reference evidence="2" key="2">
    <citation type="submission" date="2021-09" db="EMBL/GenBank/DDBJ databases">
        <authorList>
            <person name="Jia N."/>
            <person name="Wang J."/>
            <person name="Shi W."/>
            <person name="Du L."/>
            <person name="Sun Y."/>
            <person name="Zhan W."/>
            <person name="Jiang J."/>
            <person name="Wang Q."/>
            <person name="Zhang B."/>
            <person name="Ji P."/>
            <person name="Sakyi L.B."/>
            <person name="Cui X."/>
            <person name="Yuan T."/>
            <person name="Jiang B."/>
            <person name="Yang W."/>
            <person name="Lam T.T.-Y."/>
            <person name="Chang Q."/>
            <person name="Ding S."/>
            <person name="Wang X."/>
            <person name="Zhu J."/>
            <person name="Ruan X."/>
            <person name="Zhao L."/>
            <person name="Wei J."/>
            <person name="Que T."/>
            <person name="Du C."/>
            <person name="Cheng J."/>
            <person name="Dai P."/>
            <person name="Han X."/>
            <person name="Huang E."/>
            <person name="Gao Y."/>
            <person name="Liu J."/>
            <person name="Shao H."/>
            <person name="Ye R."/>
            <person name="Li L."/>
            <person name="Wei W."/>
            <person name="Wang X."/>
            <person name="Wang C."/>
            <person name="Huo Q."/>
            <person name="Li W."/>
            <person name="Guo W."/>
            <person name="Chen H."/>
            <person name="Chen S."/>
            <person name="Zhou L."/>
            <person name="Zhou L."/>
            <person name="Ni X."/>
            <person name="Tian J."/>
            <person name="Zhou Y."/>
            <person name="Sheng Y."/>
            <person name="Liu T."/>
            <person name="Pan Y."/>
            <person name="Xia L."/>
            <person name="Li J."/>
            <person name="Zhao F."/>
            <person name="Cao W."/>
        </authorList>
    </citation>
    <scope>NUCLEOTIDE SEQUENCE</scope>
    <source>
        <strain evidence="2">Rmic-2018</strain>
        <tissue evidence="2">Larvae</tissue>
    </source>
</reference>
<feature type="domain" description="RNase H type-1" evidence="1">
    <location>
        <begin position="19"/>
        <end position="110"/>
    </location>
</feature>
<evidence type="ECO:0000313" key="2">
    <source>
        <dbReference type="EMBL" id="KAH8039496.1"/>
    </source>
</evidence>
<evidence type="ECO:0000313" key="3">
    <source>
        <dbReference type="Proteomes" id="UP000821866"/>
    </source>
</evidence>
<name>A0A9J6EZU3_RHIMP</name>
<dbReference type="AlphaFoldDB" id="A0A9J6EZU3"/>
<dbReference type="GO" id="GO:0003676">
    <property type="term" value="F:nucleic acid binding"/>
    <property type="evidence" value="ECO:0007669"/>
    <property type="project" value="InterPro"/>
</dbReference>
<reference evidence="2" key="1">
    <citation type="journal article" date="2020" name="Cell">
        <title>Large-Scale Comparative Analyses of Tick Genomes Elucidate Their Genetic Diversity and Vector Capacities.</title>
        <authorList>
            <consortium name="Tick Genome and Microbiome Consortium (TIGMIC)"/>
            <person name="Jia N."/>
            <person name="Wang J."/>
            <person name="Shi W."/>
            <person name="Du L."/>
            <person name="Sun Y."/>
            <person name="Zhan W."/>
            <person name="Jiang J.F."/>
            <person name="Wang Q."/>
            <person name="Zhang B."/>
            <person name="Ji P."/>
            <person name="Bell-Sakyi L."/>
            <person name="Cui X.M."/>
            <person name="Yuan T.T."/>
            <person name="Jiang B.G."/>
            <person name="Yang W.F."/>
            <person name="Lam T.T."/>
            <person name="Chang Q.C."/>
            <person name="Ding S.J."/>
            <person name="Wang X.J."/>
            <person name="Zhu J.G."/>
            <person name="Ruan X.D."/>
            <person name="Zhao L."/>
            <person name="Wei J.T."/>
            <person name="Ye R.Z."/>
            <person name="Que T.C."/>
            <person name="Du C.H."/>
            <person name="Zhou Y.H."/>
            <person name="Cheng J.X."/>
            <person name="Dai P.F."/>
            <person name="Guo W.B."/>
            <person name="Han X.H."/>
            <person name="Huang E.J."/>
            <person name="Li L.F."/>
            <person name="Wei W."/>
            <person name="Gao Y.C."/>
            <person name="Liu J.Z."/>
            <person name="Shao H.Z."/>
            <person name="Wang X."/>
            <person name="Wang C.C."/>
            <person name="Yang T.C."/>
            <person name="Huo Q.B."/>
            <person name="Li W."/>
            <person name="Chen H.Y."/>
            <person name="Chen S.E."/>
            <person name="Zhou L.G."/>
            <person name="Ni X.B."/>
            <person name="Tian J.H."/>
            <person name="Sheng Y."/>
            <person name="Liu T."/>
            <person name="Pan Y.S."/>
            <person name="Xia L.Y."/>
            <person name="Li J."/>
            <person name="Zhao F."/>
            <person name="Cao W.C."/>
        </authorList>
    </citation>
    <scope>NUCLEOTIDE SEQUENCE</scope>
    <source>
        <strain evidence="2">Rmic-2018</strain>
    </source>
</reference>
<dbReference type="SUPFAM" id="SSF53098">
    <property type="entry name" value="Ribonuclease H-like"/>
    <property type="match status" value="1"/>
</dbReference>
<dbReference type="Pfam" id="PF00075">
    <property type="entry name" value="RNase_H"/>
    <property type="match status" value="1"/>
</dbReference>
<evidence type="ECO:0000259" key="1">
    <source>
        <dbReference type="Pfam" id="PF00075"/>
    </source>
</evidence>
<keyword evidence="3" id="KW-1185">Reference proteome</keyword>
<dbReference type="InterPro" id="IPR012337">
    <property type="entry name" value="RNaseH-like_sf"/>
</dbReference>
<dbReference type="Proteomes" id="UP000821866">
    <property type="component" value="Chromosome 1"/>
</dbReference>
<proteinExistence type="predicted"/>
<protein>
    <recommendedName>
        <fullName evidence="1">RNase H type-1 domain-containing protein</fullName>
    </recommendedName>
</protein>
<dbReference type="Gene3D" id="3.30.420.10">
    <property type="entry name" value="Ribonuclease H-like superfamily/Ribonuclease H"/>
    <property type="match status" value="1"/>
</dbReference>
<organism evidence="2 3">
    <name type="scientific">Rhipicephalus microplus</name>
    <name type="common">Cattle tick</name>
    <name type="synonym">Boophilus microplus</name>
    <dbReference type="NCBI Taxonomy" id="6941"/>
    <lineage>
        <taxon>Eukaryota</taxon>
        <taxon>Metazoa</taxon>
        <taxon>Ecdysozoa</taxon>
        <taxon>Arthropoda</taxon>
        <taxon>Chelicerata</taxon>
        <taxon>Arachnida</taxon>
        <taxon>Acari</taxon>
        <taxon>Parasitiformes</taxon>
        <taxon>Ixodida</taxon>
        <taxon>Ixodoidea</taxon>
        <taxon>Ixodidae</taxon>
        <taxon>Rhipicephalinae</taxon>
        <taxon>Rhipicephalus</taxon>
        <taxon>Boophilus</taxon>
    </lineage>
</organism>